<proteinExistence type="predicted"/>
<dbReference type="WBParaSite" id="nRc.2.0.1.t47806-RA">
    <property type="protein sequence ID" value="nRc.2.0.1.t47806-RA"/>
    <property type="gene ID" value="nRc.2.0.1.g47806"/>
</dbReference>
<evidence type="ECO:0000313" key="2">
    <source>
        <dbReference type="WBParaSite" id="nRc.2.0.1.t47806-RA"/>
    </source>
</evidence>
<name>A0A915LDA1_ROMCU</name>
<dbReference type="AlphaFoldDB" id="A0A915LDA1"/>
<keyword evidence="1" id="KW-1185">Reference proteome</keyword>
<sequence length="111" mass="12824">MDDNRQLENKFSSIVCSNMHRRRISQRKTTKIFGNRRFFASKKSFDAPDLGAPLCTINFPQIVIDDRRFAISTIPIGNFRFADGRRISASTAYCRAFITEEDDQSNNHQKC</sequence>
<evidence type="ECO:0000313" key="1">
    <source>
        <dbReference type="Proteomes" id="UP000887565"/>
    </source>
</evidence>
<dbReference type="Proteomes" id="UP000887565">
    <property type="component" value="Unplaced"/>
</dbReference>
<organism evidence="1 2">
    <name type="scientific">Romanomermis culicivorax</name>
    <name type="common">Nematode worm</name>
    <dbReference type="NCBI Taxonomy" id="13658"/>
    <lineage>
        <taxon>Eukaryota</taxon>
        <taxon>Metazoa</taxon>
        <taxon>Ecdysozoa</taxon>
        <taxon>Nematoda</taxon>
        <taxon>Enoplea</taxon>
        <taxon>Dorylaimia</taxon>
        <taxon>Mermithida</taxon>
        <taxon>Mermithoidea</taxon>
        <taxon>Mermithidae</taxon>
        <taxon>Romanomermis</taxon>
    </lineage>
</organism>
<reference evidence="2" key="1">
    <citation type="submission" date="2022-11" db="UniProtKB">
        <authorList>
            <consortium name="WormBaseParasite"/>
        </authorList>
    </citation>
    <scope>IDENTIFICATION</scope>
</reference>
<accession>A0A915LDA1</accession>
<protein>
    <submittedName>
        <fullName evidence="2">Uncharacterized protein</fullName>
    </submittedName>
</protein>